<dbReference type="EMBL" id="BIFQ01000001">
    <property type="protein sequence ID" value="GCE07372.1"/>
    <property type="molecule type" value="Genomic_DNA"/>
</dbReference>
<dbReference type="AlphaFoldDB" id="A0A401ZKL7"/>
<feature type="coiled-coil region" evidence="1">
    <location>
        <begin position="202"/>
        <end position="229"/>
    </location>
</feature>
<dbReference type="RefSeq" id="WP_126598574.1">
    <property type="nucleotide sequence ID" value="NZ_BIFQ01000001.1"/>
</dbReference>
<evidence type="ECO:0000256" key="1">
    <source>
        <dbReference type="SAM" id="Coils"/>
    </source>
</evidence>
<gene>
    <name evidence="2" type="ORF">KDAU_47010</name>
</gene>
<comment type="caution">
    <text evidence="2">The sequence shown here is derived from an EMBL/GenBank/DDBJ whole genome shotgun (WGS) entry which is preliminary data.</text>
</comment>
<reference evidence="3" key="1">
    <citation type="submission" date="2018-12" db="EMBL/GenBank/DDBJ databases">
        <title>Tengunoibacter tsumagoiensis gen. nov., sp. nov., Dictyobacter kobayashii sp. nov., D. alpinus sp. nov., and D. joshuensis sp. nov. and description of Dictyobacteraceae fam. nov. within the order Ktedonobacterales isolated from Tengu-no-mugimeshi.</title>
        <authorList>
            <person name="Wang C.M."/>
            <person name="Zheng Y."/>
            <person name="Sakai Y."/>
            <person name="Toyoda A."/>
            <person name="Minakuchi Y."/>
            <person name="Abe K."/>
            <person name="Yokota A."/>
            <person name="Yabe S."/>
        </authorList>
    </citation>
    <scope>NUCLEOTIDE SEQUENCE [LARGE SCALE GENOMIC DNA]</scope>
    <source>
        <strain evidence="3">S-27</strain>
    </source>
</reference>
<sequence length="243" mass="27538">MLLADLENMVRLDLFDPAGPNQRWSQADIDRALDRAVERYSAYYPNIAYADMPTQAGQRSYPYPTSWNPAYPVLWIERILYPLFNSAGIMCWPPIERAFSEFSAMFDAAGAIGDQQPGFTLHLGSGELPQDSSQLMRVFYATKHQLDSSGSTIPEPHRDLVVAGACAYAMQAYQVPTNDNFDFQDGALHDRLDDTKIPGAWLAAAGQRLEQFEGRLQEIKRQRDFASAARLHWGDVPRYWNRL</sequence>
<dbReference type="OrthoDB" id="149645at2"/>
<evidence type="ECO:0000313" key="2">
    <source>
        <dbReference type="EMBL" id="GCE07372.1"/>
    </source>
</evidence>
<evidence type="ECO:0000313" key="3">
    <source>
        <dbReference type="Proteomes" id="UP000287224"/>
    </source>
</evidence>
<organism evidence="2 3">
    <name type="scientific">Dictyobacter aurantiacus</name>
    <dbReference type="NCBI Taxonomy" id="1936993"/>
    <lineage>
        <taxon>Bacteria</taxon>
        <taxon>Bacillati</taxon>
        <taxon>Chloroflexota</taxon>
        <taxon>Ktedonobacteria</taxon>
        <taxon>Ktedonobacterales</taxon>
        <taxon>Dictyobacteraceae</taxon>
        <taxon>Dictyobacter</taxon>
    </lineage>
</organism>
<keyword evidence="3" id="KW-1185">Reference proteome</keyword>
<protein>
    <submittedName>
        <fullName evidence="2">Uncharacterized protein</fullName>
    </submittedName>
</protein>
<name>A0A401ZKL7_9CHLR</name>
<accession>A0A401ZKL7</accession>
<keyword evidence="1" id="KW-0175">Coiled coil</keyword>
<dbReference type="Proteomes" id="UP000287224">
    <property type="component" value="Unassembled WGS sequence"/>
</dbReference>
<proteinExistence type="predicted"/>